<protein>
    <submittedName>
        <fullName evidence="1">Uncharacterized protein</fullName>
    </submittedName>
</protein>
<accession>A0ABY5TS94</accession>
<keyword evidence="2" id="KW-1185">Reference proteome</keyword>
<reference evidence="1" key="1">
    <citation type="submission" date="2022-08" db="EMBL/GenBank/DDBJ databases">
        <title>Whole genome sequencing of non-tuberculosis mycobacteria type-strains.</title>
        <authorList>
            <person name="Igarashi Y."/>
            <person name="Osugi A."/>
            <person name="Mitarai S."/>
        </authorList>
    </citation>
    <scope>NUCLEOTIDE SEQUENCE</scope>
    <source>
        <strain evidence="1">ATCC 19423</strain>
    </source>
</reference>
<sequence length="47" mass="4850">MSTLLGSWESTTSTLVRAAGAPVALVICTSYARWYLSSVPGTETSAG</sequence>
<dbReference type="EMBL" id="CP092429">
    <property type="protein sequence ID" value="UVY89912.1"/>
    <property type="molecule type" value="Genomic_DNA"/>
</dbReference>
<name>A0ABY5TS94_MYCUL</name>
<evidence type="ECO:0000313" key="1">
    <source>
        <dbReference type="EMBL" id="UVY89912.1"/>
    </source>
</evidence>
<evidence type="ECO:0000313" key="2">
    <source>
        <dbReference type="Proteomes" id="UP001055253"/>
    </source>
</evidence>
<dbReference type="Proteomes" id="UP001055253">
    <property type="component" value="Chromosome"/>
</dbReference>
<dbReference type="RefSeq" id="WP_232047584.1">
    <property type="nucleotide sequence ID" value="NZ_CP085200.1"/>
</dbReference>
<proteinExistence type="predicted"/>
<organism evidence="1 2">
    <name type="scientific">Mycobacterium ulcerans</name>
    <dbReference type="NCBI Taxonomy" id="1809"/>
    <lineage>
        <taxon>Bacteria</taxon>
        <taxon>Bacillati</taxon>
        <taxon>Actinomycetota</taxon>
        <taxon>Actinomycetes</taxon>
        <taxon>Mycobacteriales</taxon>
        <taxon>Mycobacteriaceae</taxon>
        <taxon>Mycobacterium</taxon>
        <taxon>Mycobacterium ulcerans group</taxon>
    </lineage>
</organism>
<gene>
    <name evidence="1" type="ORF">MJO63_25945</name>
</gene>